<dbReference type="InterPro" id="IPR050707">
    <property type="entry name" value="HTH_MetabolicPath_Reg"/>
</dbReference>
<dbReference type="PROSITE" id="PS51078">
    <property type="entry name" value="ICLR_ED"/>
    <property type="match status" value="1"/>
</dbReference>
<dbReference type="PROSITE" id="PS51077">
    <property type="entry name" value="HTH_ICLR"/>
    <property type="match status" value="1"/>
</dbReference>
<dbReference type="InterPro" id="IPR029016">
    <property type="entry name" value="GAF-like_dom_sf"/>
</dbReference>
<dbReference type="SUPFAM" id="SSF46785">
    <property type="entry name" value="Winged helix' DNA-binding domain"/>
    <property type="match status" value="1"/>
</dbReference>
<dbReference type="PANTHER" id="PTHR30136:SF34">
    <property type="entry name" value="TRANSCRIPTIONAL REGULATOR"/>
    <property type="match status" value="1"/>
</dbReference>
<name>A0ABN6PI69_9BURK</name>
<dbReference type="Gene3D" id="1.10.10.10">
    <property type="entry name" value="Winged helix-like DNA-binding domain superfamily/Winged helix DNA-binding domain"/>
    <property type="match status" value="1"/>
</dbReference>
<organism evidence="6 7">
    <name type="scientific">Sphaerotilus microaerophilus</name>
    <dbReference type="NCBI Taxonomy" id="2914710"/>
    <lineage>
        <taxon>Bacteria</taxon>
        <taxon>Pseudomonadati</taxon>
        <taxon>Pseudomonadota</taxon>
        <taxon>Betaproteobacteria</taxon>
        <taxon>Burkholderiales</taxon>
        <taxon>Sphaerotilaceae</taxon>
        <taxon>Sphaerotilus</taxon>
    </lineage>
</organism>
<dbReference type="InterPro" id="IPR014757">
    <property type="entry name" value="Tscrpt_reg_IclR_C"/>
</dbReference>
<feature type="domain" description="IclR-ED" evidence="5">
    <location>
        <begin position="77"/>
        <end position="259"/>
    </location>
</feature>
<evidence type="ECO:0000259" key="4">
    <source>
        <dbReference type="PROSITE" id="PS51077"/>
    </source>
</evidence>
<dbReference type="RefSeq" id="WP_251971970.1">
    <property type="nucleotide sequence ID" value="NZ_AP025730.1"/>
</dbReference>
<dbReference type="Gene3D" id="3.30.450.40">
    <property type="match status" value="1"/>
</dbReference>
<keyword evidence="3" id="KW-0804">Transcription</keyword>
<dbReference type="InterPro" id="IPR036390">
    <property type="entry name" value="WH_DNA-bd_sf"/>
</dbReference>
<keyword evidence="1" id="KW-0805">Transcription regulation</keyword>
<dbReference type="Proteomes" id="UP001057498">
    <property type="component" value="Chromosome"/>
</dbReference>
<dbReference type="Pfam" id="PF01614">
    <property type="entry name" value="IclR_C"/>
    <property type="match status" value="1"/>
</dbReference>
<dbReference type="EMBL" id="AP025730">
    <property type="protein sequence ID" value="BDI03709.1"/>
    <property type="molecule type" value="Genomic_DNA"/>
</dbReference>
<dbReference type="SMART" id="SM00346">
    <property type="entry name" value="HTH_ICLR"/>
    <property type="match status" value="1"/>
</dbReference>
<evidence type="ECO:0000256" key="2">
    <source>
        <dbReference type="ARBA" id="ARBA00023125"/>
    </source>
</evidence>
<evidence type="ECO:0000313" key="7">
    <source>
        <dbReference type="Proteomes" id="UP001057498"/>
    </source>
</evidence>
<evidence type="ECO:0000259" key="5">
    <source>
        <dbReference type="PROSITE" id="PS51078"/>
    </source>
</evidence>
<keyword evidence="7" id="KW-1185">Reference proteome</keyword>
<dbReference type="PANTHER" id="PTHR30136">
    <property type="entry name" value="HELIX-TURN-HELIX TRANSCRIPTIONAL REGULATOR, ICLR FAMILY"/>
    <property type="match status" value="1"/>
</dbReference>
<evidence type="ECO:0000256" key="1">
    <source>
        <dbReference type="ARBA" id="ARBA00023015"/>
    </source>
</evidence>
<reference evidence="6" key="1">
    <citation type="submission" date="2022-04" db="EMBL/GenBank/DDBJ databases">
        <title>Whole genome sequence of Sphaerotilus sp. FB-5.</title>
        <authorList>
            <person name="Takeda M."/>
            <person name="Narihara S."/>
            <person name="Akimoto M."/>
            <person name="Akimoto R."/>
            <person name="Nishiyashiki S."/>
            <person name="Murakami T."/>
        </authorList>
    </citation>
    <scope>NUCLEOTIDE SEQUENCE</scope>
    <source>
        <strain evidence="6">FB-5</strain>
    </source>
</reference>
<sequence>MSDDEASPSIQARDLIEGLGKGLRVIEAFSEDQPRLTPSQAAELTGLTRTAARRYLLSLVHFGYAATDGKQFWLAPRVLRLGQSYLGAARLPRIAQPFIQQVSAQTGETVNVSVLDGHEVVYVARSSPPRWVSVGYQVGVRVPAHVVTPGPVILSTWSKAALAEWVAAHGFATFTARTVTDPAGFVEEVQRARRQGYWFTTGQLDAVYQGLSLPLIDRKGRCHGAIGMTVIASQYSEEAMLTRLLPPLREAAQALRAVL</sequence>
<accession>A0ABN6PI69</accession>
<dbReference type="SUPFAM" id="SSF55781">
    <property type="entry name" value="GAF domain-like"/>
    <property type="match status" value="1"/>
</dbReference>
<evidence type="ECO:0000256" key="3">
    <source>
        <dbReference type="ARBA" id="ARBA00023163"/>
    </source>
</evidence>
<gene>
    <name evidence="6" type="ORF">CATMQ487_06790</name>
</gene>
<keyword evidence="2" id="KW-0238">DNA-binding</keyword>
<feature type="domain" description="HTH iclR-type" evidence="4">
    <location>
        <begin position="16"/>
        <end position="76"/>
    </location>
</feature>
<evidence type="ECO:0000313" key="6">
    <source>
        <dbReference type="EMBL" id="BDI03709.1"/>
    </source>
</evidence>
<dbReference type="InterPro" id="IPR036388">
    <property type="entry name" value="WH-like_DNA-bd_sf"/>
</dbReference>
<proteinExistence type="predicted"/>
<dbReference type="Pfam" id="PF09339">
    <property type="entry name" value="HTH_IclR"/>
    <property type="match status" value="1"/>
</dbReference>
<dbReference type="InterPro" id="IPR005471">
    <property type="entry name" value="Tscrpt_reg_IclR_N"/>
</dbReference>
<protein>
    <submittedName>
        <fullName evidence="6">IclR family transcriptional regulator</fullName>
    </submittedName>
</protein>